<protein>
    <submittedName>
        <fullName evidence="1">Uncharacterized protein</fullName>
    </submittedName>
</protein>
<accession>A0ABS6JHZ8</accession>
<dbReference type="RefSeq" id="WP_217067455.1">
    <property type="nucleotide sequence ID" value="NZ_JAHQCS010000131.1"/>
</dbReference>
<gene>
    <name evidence="1" type="ORF">KS419_16315</name>
</gene>
<sequence length="233" mass="27580">MSERVKKMIRKRDEKITQLNQKIIHYRSEVEKYKQHIVLLKKRYQQDGEVDDSDSVEVEEVFVSGASMDKVEENKEIVPPILSYFSYTTLINSDDEIEDTENKVNLFGQFTFRNVTNQTFEEPVICFRVRPSTKIRLGGKISHLTNMGENSTQLTEEWMYVQEDWKRWIAEKGEHWLKPIHLKELKPYETGRFTNFNISLTENKEQQYFIEGFFYAKNYQEGIPAVNTISVSL</sequence>
<organism evidence="1 2">
    <name type="scientific">Evansella tamaricis</name>
    <dbReference type="NCBI Taxonomy" id="2069301"/>
    <lineage>
        <taxon>Bacteria</taxon>
        <taxon>Bacillati</taxon>
        <taxon>Bacillota</taxon>
        <taxon>Bacilli</taxon>
        <taxon>Bacillales</taxon>
        <taxon>Bacillaceae</taxon>
        <taxon>Evansella</taxon>
    </lineage>
</organism>
<reference evidence="1 2" key="1">
    <citation type="submission" date="2021-06" db="EMBL/GenBank/DDBJ databases">
        <title>Bacillus sp. RD4P76, an endophyte from a halophyte.</title>
        <authorList>
            <person name="Sun J.-Q."/>
        </authorList>
    </citation>
    <scope>NUCLEOTIDE SEQUENCE [LARGE SCALE GENOMIC DNA]</scope>
    <source>
        <strain evidence="1 2">CGMCC 1.15917</strain>
    </source>
</reference>
<evidence type="ECO:0000313" key="2">
    <source>
        <dbReference type="Proteomes" id="UP000784880"/>
    </source>
</evidence>
<dbReference type="EMBL" id="JAHQCS010000131">
    <property type="protein sequence ID" value="MBU9713297.1"/>
    <property type="molecule type" value="Genomic_DNA"/>
</dbReference>
<comment type="caution">
    <text evidence="1">The sequence shown here is derived from an EMBL/GenBank/DDBJ whole genome shotgun (WGS) entry which is preliminary data.</text>
</comment>
<proteinExistence type="predicted"/>
<keyword evidence="2" id="KW-1185">Reference proteome</keyword>
<evidence type="ECO:0000313" key="1">
    <source>
        <dbReference type="EMBL" id="MBU9713297.1"/>
    </source>
</evidence>
<name>A0ABS6JHZ8_9BACI</name>
<dbReference type="Proteomes" id="UP000784880">
    <property type="component" value="Unassembled WGS sequence"/>
</dbReference>